<feature type="region of interest" description="Disordered" evidence="5">
    <location>
        <begin position="136"/>
        <end position="194"/>
    </location>
</feature>
<evidence type="ECO:0000256" key="4">
    <source>
        <dbReference type="SAM" id="Coils"/>
    </source>
</evidence>
<reference evidence="6 7" key="1">
    <citation type="submission" date="2020-04" db="EMBL/GenBank/DDBJ databases">
        <title>Perkinsus olseni comparative genomics.</title>
        <authorList>
            <person name="Bogema D.R."/>
        </authorList>
    </citation>
    <scope>NUCLEOTIDE SEQUENCE [LARGE SCALE GENOMIC DNA]</scope>
    <source>
        <strain evidence="6">ATCC PRA-205</strain>
    </source>
</reference>
<dbReference type="SUPFAM" id="SSF50978">
    <property type="entry name" value="WD40 repeat-like"/>
    <property type="match status" value="1"/>
</dbReference>
<dbReference type="AlphaFoldDB" id="A0A7J6Q9Y5"/>
<evidence type="ECO:0000256" key="3">
    <source>
        <dbReference type="ARBA" id="ARBA00025740"/>
    </source>
</evidence>
<dbReference type="InterPro" id="IPR048720">
    <property type="entry name" value="PROPPIN"/>
</dbReference>
<dbReference type="Proteomes" id="UP000574390">
    <property type="component" value="Unassembled WGS sequence"/>
</dbReference>
<feature type="region of interest" description="Disordered" evidence="5">
    <location>
        <begin position="278"/>
        <end position="299"/>
    </location>
</feature>
<dbReference type="PANTHER" id="PTHR11227">
    <property type="entry name" value="WD-REPEAT PROTEIN INTERACTING WITH PHOSPHOINOSIDES WIPI -RELATED"/>
    <property type="match status" value="1"/>
</dbReference>
<comment type="similarity">
    <text evidence="3">Belongs to the WD repeat PROPPIN family.</text>
</comment>
<organism evidence="6 7">
    <name type="scientific">Perkinsus olseni</name>
    <name type="common">Perkinsus atlanticus</name>
    <dbReference type="NCBI Taxonomy" id="32597"/>
    <lineage>
        <taxon>Eukaryota</taxon>
        <taxon>Sar</taxon>
        <taxon>Alveolata</taxon>
        <taxon>Perkinsozoa</taxon>
        <taxon>Perkinsea</taxon>
        <taxon>Perkinsida</taxon>
        <taxon>Perkinsidae</taxon>
        <taxon>Perkinsus</taxon>
    </lineage>
</organism>
<dbReference type="Pfam" id="PF21032">
    <property type="entry name" value="PROPPIN"/>
    <property type="match status" value="1"/>
</dbReference>
<dbReference type="GO" id="GO:0005737">
    <property type="term" value="C:cytoplasm"/>
    <property type="evidence" value="ECO:0007669"/>
    <property type="project" value="UniProtKB-ARBA"/>
</dbReference>
<dbReference type="InterPro" id="IPR036322">
    <property type="entry name" value="WD40_repeat_dom_sf"/>
</dbReference>
<feature type="compositionally biased region" description="Basic and acidic residues" evidence="5">
    <location>
        <begin position="278"/>
        <end position="288"/>
    </location>
</feature>
<evidence type="ECO:0000256" key="2">
    <source>
        <dbReference type="ARBA" id="ARBA00022737"/>
    </source>
</evidence>
<name>A0A7J6Q9Y5_PEROL</name>
<keyword evidence="4" id="KW-0175">Coiled coil</keyword>
<dbReference type="InterPro" id="IPR011011">
    <property type="entry name" value="Znf_FYVE_PHD"/>
</dbReference>
<evidence type="ECO:0000313" key="7">
    <source>
        <dbReference type="Proteomes" id="UP000574390"/>
    </source>
</evidence>
<dbReference type="Gene3D" id="3.30.40.10">
    <property type="entry name" value="Zinc/RING finger domain, C3HC4 (zinc finger)"/>
    <property type="match status" value="1"/>
</dbReference>
<evidence type="ECO:0000256" key="5">
    <source>
        <dbReference type="SAM" id="MobiDB-lite"/>
    </source>
</evidence>
<protein>
    <submittedName>
        <fullName evidence="6">WD repeat domain phosphoinositide-interacting protein 3</fullName>
    </submittedName>
</protein>
<comment type="caution">
    <text evidence="6">The sequence shown here is derived from an EMBL/GenBank/DDBJ whole genome shotgun (WGS) entry which is preliminary data.</text>
</comment>
<dbReference type="EMBL" id="JABANM010031298">
    <property type="protein sequence ID" value="KAF4704831.1"/>
    <property type="molecule type" value="Genomic_DNA"/>
</dbReference>
<evidence type="ECO:0000313" key="6">
    <source>
        <dbReference type="EMBL" id="KAF4704831.1"/>
    </source>
</evidence>
<dbReference type="SMART" id="SM00320">
    <property type="entry name" value="WD40"/>
    <property type="match status" value="2"/>
</dbReference>
<dbReference type="SUPFAM" id="SSF57903">
    <property type="entry name" value="FYVE/PHD zinc finger"/>
    <property type="match status" value="1"/>
</dbReference>
<evidence type="ECO:0000256" key="1">
    <source>
        <dbReference type="ARBA" id="ARBA00022574"/>
    </source>
</evidence>
<keyword evidence="1" id="KW-0853">WD repeat</keyword>
<proteinExistence type="inferred from homology"/>
<dbReference type="InterPro" id="IPR001680">
    <property type="entry name" value="WD40_rpt"/>
</dbReference>
<feature type="compositionally biased region" description="Basic and acidic residues" evidence="5">
    <location>
        <begin position="169"/>
        <end position="184"/>
    </location>
</feature>
<dbReference type="InterPro" id="IPR013083">
    <property type="entry name" value="Znf_RING/FYVE/PHD"/>
</dbReference>
<dbReference type="Gene3D" id="2.130.10.10">
    <property type="entry name" value="YVTN repeat-like/Quinoprotein amine dehydrogenase"/>
    <property type="match status" value="1"/>
</dbReference>
<accession>A0A7J6Q9Y5</accession>
<feature type="coiled-coil region" evidence="4">
    <location>
        <begin position="40"/>
        <end position="96"/>
    </location>
</feature>
<dbReference type="InterPro" id="IPR015943">
    <property type="entry name" value="WD40/YVTN_repeat-like_dom_sf"/>
</dbReference>
<keyword evidence="2" id="KW-0677">Repeat</keyword>
<sequence length="633" mass="69520">MTATADNASPAMNAQLAMDGLSEYLTYVSGPIIRRELDLVRYLSQRADEVELELDEANQRYLEIGAARSAKMKAEAEELLSKIEAREDELLSLRKEVLAVVQKILVTVEEDRSELQSVGEVVATAAAIEEDEIAAQQKEANTSEIDDETPTAPTAKKIRLTGTSTSSPRDTKSDSVTESAHDTETVPSPEPSTELWCVCKKPDDGSYMVGCDRGDKCKVQWWHPQCAKDYIARRGYGLPPPENEADARRAHFSTEDGFRVYSIDPFKPAFSRRFRDVIPVEGEPRSDEPTSSGSSSSRRAEIAAASGGIGIVEMLYRCNILALVGGGRNPRFAPHKVILWDDRHPRPLAELSFRTTVRAVRMRRDMIVVAIDSKVYVYRFSDLTLIDSITTGQNPRGIMALSQDDDRAVLATVADQQKGRVRVSVYDVPLSTEARGPSRSSVILAHDSQISQLALDKTGSLLATSSDKGTLIRIHDTETGHLLQELRRGVDRADICSIVFHPTGRWVVVSSDKGTVHVFAVRVPAGGGRESRGAGGNARSKFRFFGGYFGSEWSFARFRVPDYRCIACFGSTTNTVAVMCADGSYYKAKFDPVFGGEMVRVDTGRFDAASERHRMVGETEPGTAESILTAPST</sequence>
<gene>
    <name evidence="6" type="primary">WDR45L_2</name>
    <name evidence="6" type="ORF">FOZ62_004854</name>
</gene>